<reference evidence="2 3" key="1">
    <citation type="submission" date="2019-08" db="EMBL/GenBank/DDBJ databases">
        <title>Flavobacterium alkalisoli sp. nov., isolated from rhizosphere soil of Suaeda salsa.</title>
        <authorList>
            <person name="Sun J.-Q."/>
            <person name="Xu L."/>
        </authorList>
    </citation>
    <scope>NUCLEOTIDE SEQUENCE [LARGE SCALE GENOMIC DNA]</scope>
    <source>
        <strain evidence="2 3">XS-5</strain>
    </source>
</reference>
<organism evidence="2 3">
    <name type="scientific">Flavobacterium alkalisoli</name>
    <dbReference type="NCBI Taxonomy" id="2602769"/>
    <lineage>
        <taxon>Bacteria</taxon>
        <taxon>Pseudomonadati</taxon>
        <taxon>Bacteroidota</taxon>
        <taxon>Flavobacteriia</taxon>
        <taxon>Flavobacteriales</taxon>
        <taxon>Flavobacteriaceae</taxon>
        <taxon>Flavobacterium</taxon>
    </lineage>
</organism>
<dbReference type="Proteomes" id="UP000321222">
    <property type="component" value="Chromosome"/>
</dbReference>
<proteinExistence type="predicted"/>
<dbReference type="AlphaFoldDB" id="A0A5B9FQZ1"/>
<sequence>MKKNLLKAILFVMFAVFAVSCTDEQSSIEMNENNKEFNLKATGSVWDGVIGVEQNGQYVITVPKERLLTEMQQIVKSLGYDDQLTDATISKLTATNNPSVDAFMLIGTASNSSKNFSTGIMLVQNSSFQFTVDRNFGGASTTCTGCASGCNLRFLTEGTQKIPYCEENGCTYNCVKGEATF</sequence>
<gene>
    <name evidence="2" type="ORF">FUA48_06635</name>
</gene>
<dbReference type="KEGG" id="fak:FUA48_06635"/>
<dbReference type="PROSITE" id="PS51257">
    <property type="entry name" value="PROKAR_LIPOPROTEIN"/>
    <property type="match status" value="1"/>
</dbReference>
<keyword evidence="1" id="KW-0732">Signal</keyword>
<feature type="signal peptide" evidence="1">
    <location>
        <begin position="1"/>
        <end position="18"/>
    </location>
</feature>
<protein>
    <submittedName>
        <fullName evidence="2">Uncharacterized protein</fullName>
    </submittedName>
</protein>
<dbReference type="EMBL" id="CP042831">
    <property type="protein sequence ID" value="QEE49265.1"/>
    <property type="molecule type" value="Genomic_DNA"/>
</dbReference>
<evidence type="ECO:0000313" key="3">
    <source>
        <dbReference type="Proteomes" id="UP000321222"/>
    </source>
</evidence>
<dbReference type="RefSeq" id="WP_147582815.1">
    <property type="nucleotide sequence ID" value="NZ_CP042831.1"/>
</dbReference>
<dbReference type="OrthoDB" id="1354370at2"/>
<keyword evidence="3" id="KW-1185">Reference proteome</keyword>
<feature type="chain" id="PRO_5022757317" evidence="1">
    <location>
        <begin position="19"/>
        <end position="181"/>
    </location>
</feature>
<evidence type="ECO:0000256" key="1">
    <source>
        <dbReference type="SAM" id="SignalP"/>
    </source>
</evidence>
<accession>A0A5B9FQZ1</accession>
<name>A0A5B9FQZ1_9FLAO</name>
<evidence type="ECO:0000313" key="2">
    <source>
        <dbReference type="EMBL" id="QEE49265.1"/>
    </source>
</evidence>